<evidence type="ECO:0000313" key="3">
    <source>
        <dbReference type="Proteomes" id="UP000799438"/>
    </source>
</evidence>
<evidence type="ECO:0000256" key="1">
    <source>
        <dbReference type="SAM" id="MobiDB-lite"/>
    </source>
</evidence>
<proteinExistence type="predicted"/>
<dbReference type="GeneID" id="54297640"/>
<feature type="compositionally biased region" description="Polar residues" evidence="1">
    <location>
        <begin position="61"/>
        <end position="82"/>
    </location>
</feature>
<feature type="region of interest" description="Disordered" evidence="1">
    <location>
        <begin position="1"/>
        <end position="98"/>
    </location>
</feature>
<name>A0A6A6BJN8_9PEZI</name>
<accession>A0A6A6BJN8</accession>
<feature type="compositionally biased region" description="Low complexity" evidence="1">
    <location>
        <begin position="13"/>
        <end position="32"/>
    </location>
</feature>
<protein>
    <submittedName>
        <fullName evidence="2">Uncharacterized protein</fullName>
    </submittedName>
</protein>
<dbReference type="Proteomes" id="UP000799438">
    <property type="component" value="Unassembled WGS sequence"/>
</dbReference>
<dbReference type="RefSeq" id="XP_033399305.1">
    <property type="nucleotide sequence ID" value="XM_033540144.1"/>
</dbReference>
<evidence type="ECO:0000313" key="2">
    <source>
        <dbReference type="EMBL" id="KAF2143593.1"/>
    </source>
</evidence>
<reference evidence="2" key="1">
    <citation type="journal article" date="2020" name="Stud. Mycol.">
        <title>101 Dothideomycetes genomes: a test case for predicting lifestyles and emergence of pathogens.</title>
        <authorList>
            <person name="Haridas S."/>
            <person name="Albert R."/>
            <person name="Binder M."/>
            <person name="Bloem J."/>
            <person name="Labutti K."/>
            <person name="Salamov A."/>
            <person name="Andreopoulos B."/>
            <person name="Baker S."/>
            <person name="Barry K."/>
            <person name="Bills G."/>
            <person name="Bluhm B."/>
            <person name="Cannon C."/>
            <person name="Castanera R."/>
            <person name="Culley D."/>
            <person name="Daum C."/>
            <person name="Ezra D."/>
            <person name="Gonzalez J."/>
            <person name="Henrissat B."/>
            <person name="Kuo A."/>
            <person name="Liang C."/>
            <person name="Lipzen A."/>
            <person name="Lutzoni F."/>
            <person name="Magnuson J."/>
            <person name="Mondo S."/>
            <person name="Nolan M."/>
            <person name="Ohm R."/>
            <person name="Pangilinan J."/>
            <person name="Park H.-J."/>
            <person name="Ramirez L."/>
            <person name="Alfaro M."/>
            <person name="Sun H."/>
            <person name="Tritt A."/>
            <person name="Yoshinaga Y."/>
            <person name="Zwiers L.-H."/>
            <person name="Turgeon B."/>
            <person name="Goodwin S."/>
            <person name="Spatafora J."/>
            <person name="Crous P."/>
            <person name="Grigoriev I."/>
        </authorList>
    </citation>
    <scope>NUCLEOTIDE SEQUENCE</scope>
    <source>
        <strain evidence="2">CBS 121167</strain>
    </source>
</reference>
<feature type="compositionally biased region" description="Polar residues" evidence="1">
    <location>
        <begin position="39"/>
        <end position="50"/>
    </location>
</feature>
<keyword evidence="3" id="KW-1185">Reference proteome</keyword>
<dbReference type="AlphaFoldDB" id="A0A6A6BJN8"/>
<dbReference type="EMBL" id="ML995481">
    <property type="protein sequence ID" value="KAF2143593.1"/>
    <property type="molecule type" value="Genomic_DNA"/>
</dbReference>
<sequence length="98" mass="10408">MSLVRHNNAVIHQKSTPTPQTKKTKTSQISPSAHACPPSSLNPTPITTKPTLKAKPKSAYPATTRSPSAPQTPLSHQHTPRSGTPAARAYPAPTPQSR</sequence>
<gene>
    <name evidence="2" type="ORF">K452DRAFT_285630</name>
</gene>
<organism evidence="2 3">
    <name type="scientific">Aplosporella prunicola CBS 121167</name>
    <dbReference type="NCBI Taxonomy" id="1176127"/>
    <lineage>
        <taxon>Eukaryota</taxon>
        <taxon>Fungi</taxon>
        <taxon>Dikarya</taxon>
        <taxon>Ascomycota</taxon>
        <taxon>Pezizomycotina</taxon>
        <taxon>Dothideomycetes</taxon>
        <taxon>Dothideomycetes incertae sedis</taxon>
        <taxon>Botryosphaeriales</taxon>
        <taxon>Aplosporellaceae</taxon>
        <taxon>Aplosporella</taxon>
    </lineage>
</organism>